<gene>
    <name evidence="7" type="ORF">SEPMUDRAFT_75053</name>
</gene>
<evidence type="ECO:0000313" key="8">
    <source>
        <dbReference type="Proteomes" id="UP000016931"/>
    </source>
</evidence>
<keyword evidence="3 6" id="KW-1133">Transmembrane helix</keyword>
<evidence type="ECO:0000256" key="6">
    <source>
        <dbReference type="SAM" id="Phobius"/>
    </source>
</evidence>
<evidence type="ECO:0000256" key="2">
    <source>
        <dbReference type="ARBA" id="ARBA00022692"/>
    </source>
</evidence>
<keyword evidence="2 6" id="KW-0812">Transmembrane</keyword>
<comment type="subcellular location">
    <subcellularLocation>
        <location evidence="1">Membrane</location>
        <topology evidence="1">Multi-pass membrane protein</topology>
    </subcellularLocation>
</comment>
<dbReference type="HOGENOM" id="CLU_008455_13_3_1"/>
<dbReference type="SUPFAM" id="SSF103473">
    <property type="entry name" value="MFS general substrate transporter"/>
    <property type="match status" value="1"/>
</dbReference>
<feature type="transmembrane region" description="Helical" evidence="6">
    <location>
        <begin position="321"/>
        <end position="343"/>
    </location>
</feature>
<dbReference type="Proteomes" id="UP000016931">
    <property type="component" value="Unassembled WGS sequence"/>
</dbReference>
<dbReference type="GO" id="GO:0005886">
    <property type="term" value="C:plasma membrane"/>
    <property type="evidence" value="ECO:0007669"/>
    <property type="project" value="TreeGrafter"/>
</dbReference>
<dbReference type="eggNOG" id="KOG0255">
    <property type="taxonomic scope" value="Eukaryota"/>
</dbReference>
<proteinExistence type="predicted"/>
<protein>
    <submittedName>
        <fullName evidence="7">MFS general substrate transporter</fullName>
    </submittedName>
</protein>
<feature type="transmembrane region" description="Helical" evidence="6">
    <location>
        <begin position="123"/>
        <end position="140"/>
    </location>
</feature>
<dbReference type="STRING" id="692275.M3C8L1"/>
<feature type="transmembrane region" description="Helical" evidence="6">
    <location>
        <begin position="152"/>
        <end position="174"/>
    </location>
</feature>
<dbReference type="InterPro" id="IPR036259">
    <property type="entry name" value="MFS_trans_sf"/>
</dbReference>
<feature type="transmembrane region" description="Helical" evidence="6">
    <location>
        <begin position="99"/>
        <end position="116"/>
    </location>
</feature>
<feature type="transmembrane region" description="Helical" evidence="6">
    <location>
        <begin position="363"/>
        <end position="389"/>
    </location>
</feature>
<feature type="transmembrane region" description="Helical" evidence="6">
    <location>
        <begin position="441"/>
        <end position="468"/>
    </location>
</feature>
<feature type="transmembrane region" description="Helical" evidence="6">
    <location>
        <begin position="61"/>
        <end position="79"/>
    </location>
</feature>
<evidence type="ECO:0000256" key="5">
    <source>
        <dbReference type="SAM" id="MobiDB-lite"/>
    </source>
</evidence>
<organism evidence="7 8">
    <name type="scientific">Sphaerulina musiva (strain SO2202)</name>
    <name type="common">Poplar stem canker fungus</name>
    <name type="synonym">Septoria musiva</name>
    <dbReference type="NCBI Taxonomy" id="692275"/>
    <lineage>
        <taxon>Eukaryota</taxon>
        <taxon>Fungi</taxon>
        <taxon>Dikarya</taxon>
        <taxon>Ascomycota</taxon>
        <taxon>Pezizomycotina</taxon>
        <taxon>Dothideomycetes</taxon>
        <taxon>Dothideomycetidae</taxon>
        <taxon>Mycosphaerellales</taxon>
        <taxon>Mycosphaerellaceae</taxon>
        <taxon>Sphaerulina</taxon>
    </lineage>
</organism>
<evidence type="ECO:0000313" key="7">
    <source>
        <dbReference type="EMBL" id="EMF08225.1"/>
    </source>
</evidence>
<dbReference type="GO" id="GO:0022857">
    <property type="term" value="F:transmembrane transporter activity"/>
    <property type="evidence" value="ECO:0007669"/>
    <property type="project" value="InterPro"/>
</dbReference>
<dbReference type="InterPro" id="IPR011701">
    <property type="entry name" value="MFS"/>
</dbReference>
<dbReference type="OrthoDB" id="5215911at2759"/>
<dbReference type="RefSeq" id="XP_016756346.1">
    <property type="nucleotide sequence ID" value="XM_016910092.1"/>
</dbReference>
<feature type="transmembrane region" description="Helical" evidence="6">
    <location>
        <begin position="181"/>
        <end position="200"/>
    </location>
</feature>
<feature type="transmembrane region" description="Helical" evidence="6">
    <location>
        <begin position="212"/>
        <end position="231"/>
    </location>
</feature>
<dbReference type="GeneID" id="27907229"/>
<feature type="transmembrane region" description="Helical" evidence="6">
    <location>
        <begin position="510"/>
        <end position="529"/>
    </location>
</feature>
<evidence type="ECO:0000256" key="1">
    <source>
        <dbReference type="ARBA" id="ARBA00004141"/>
    </source>
</evidence>
<sequence>MESNKTLPPGTVRLIDNDRTLSTKHGNGSEQDIVLVPTPSEDPEDPLNWTYRRKMLATSCVMMYTLMIALPSGSVYSVVKPIEKATGLTLNDLNTGTGVMFLAYGWACVVWQPLALQYGKRPAYLFSMLASIAIMTSAPWCTTRSTYLANKVLQGFFGAPVEALCEISITDIWFAHERPKYLAWYGFGLSVTGKLAPMLAGFINDGQDWRWVLWWTAIWIAIAFVYCFFLMEETNYDRTHHTPTHAPASEVVVSELTSGINSTTVHEKDSKPLDALSSSSTSDREPGQILPLYPRKSYWQKLRLFPYANNNKSRPNRMLDIFLAPFKGFTYPVIVYAGLMYGANALVWSGVQNATTGTVYTTLYGFSTTGIAAAYSAGVIGAILGGYYCGKMGRILTVKLARQKGRDGISEPEDTLYMFVASMILVPFAMLLYGLGVTYRVHWFALVFSQGALAVSNCLCVAGGIGYAISSYRELSGDMVTTLILIRNTLSFAVNYGITPWLNALGYRNTFIMVAVIGFAWNASLFIMVRIGPRLRASSAERYWKDVAKARAKGLGH</sequence>
<evidence type="ECO:0000256" key="3">
    <source>
        <dbReference type="ARBA" id="ARBA00022989"/>
    </source>
</evidence>
<dbReference type="Gene3D" id="1.20.1250.20">
    <property type="entry name" value="MFS general substrate transporter like domains"/>
    <property type="match status" value="1"/>
</dbReference>
<dbReference type="AlphaFoldDB" id="M3C8L1"/>
<feature type="region of interest" description="Disordered" evidence="5">
    <location>
        <begin position="20"/>
        <end position="39"/>
    </location>
</feature>
<evidence type="ECO:0000256" key="4">
    <source>
        <dbReference type="ARBA" id="ARBA00023136"/>
    </source>
</evidence>
<dbReference type="PANTHER" id="PTHR23502:SF30">
    <property type="entry name" value="TRANSPORTER, PUTATIVE (AFU_ORTHOLOGUE AFUA_8G04702)-RELATED"/>
    <property type="match status" value="1"/>
</dbReference>
<dbReference type="Pfam" id="PF07690">
    <property type="entry name" value="MFS_1"/>
    <property type="match status" value="1"/>
</dbReference>
<dbReference type="EMBL" id="KB456272">
    <property type="protein sequence ID" value="EMF08225.1"/>
    <property type="molecule type" value="Genomic_DNA"/>
</dbReference>
<feature type="transmembrane region" description="Helical" evidence="6">
    <location>
        <begin position="416"/>
        <end position="435"/>
    </location>
</feature>
<keyword evidence="4 6" id="KW-0472">Membrane</keyword>
<keyword evidence="8" id="KW-1185">Reference proteome</keyword>
<name>M3C8L1_SPHMS</name>
<reference evidence="7 8" key="1">
    <citation type="journal article" date="2012" name="PLoS Pathog.">
        <title>Diverse lifestyles and strategies of plant pathogenesis encoded in the genomes of eighteen Dothideomycetes fungi.</title>
        <authorList>
            <person name="Ohm R.A."/>
            <person name="Feau N."/>
            <person name="Henrissat B."/>
            <person name="Schoch C.L."/>
            <person name="Horwitz B.A."/>
            <person name="Barry K.W."/>
            <person name="Condon B.J."/>
            <person name="Copeland A.C."/>
            <person name="Dhillon B."/>
            <person name="Glaser F."/>
            <person name="Hesse C.N."/>
            <person name="Kosti I."/>
            <person name="LaButti K."/>
            <person name="Lindquist E.A."/>
            <person name="Lucas S."/>
            <person name="Salamov A.A."/>
            <person name="Bradshaw R.E."/>
            <person name="Ciuffetti L."/>
            <person name="Hamelin R.C."/>
            <person name="Kema G.H.J."/>
            <person name="Lawrence C."/>
            <person name="Scott J.A."/>
            <person name="Spatafora J.W."/>
            <person name="Turgeon B.G."/>
            <person name="de Wit P.J.G.M."/>
            <person name="Zhong S."/>
            <person name="Goodwin S.B."/>
            <person name="Grigoriev I.V."/>
        </authorList>
    </citation>
    <scope>NUCLEOTIDE SEQUENCE [LARGE SCALE GENOMIC DNA]</scope>
    <source>
        <strain evidence="7 8">SO2202</strain>
    </source>
</reference>
<dbReference type="PANTHER" id="PTHR23502">
    <property type="entry name" value="MAJOR FACILITATOR SUPERFAMILY"/>
    <property type="match status" value="1"/>
</dbReference>
<accession>M3C8L1</accession>
<feature type="region of interest" description="Disordered" evidence="5">
    <location>
        <begin position="261"/>
        <end position="286"/>
    </location>
</feature>
<feature type="transmembrane region" description="Helical" evidence="6">
    <location>
        <begin position="480"/>
        <end position="498"/>
    </location>
</feature>
<dbReference type="OMA" id="SITDIWF"/>